<evidence type="ECO:0000256" key="4">
    <source>
        <dbReference type="RuleBase" id="RU003694"/>
    </source>
</evidence>
<evidence type="ECO:0000259" key="6">
    <source>
        <dbReference type="PROSITE" id="PS52004"/>
    </source>
</evidence>
<dbReference type="InterPro" id="IPR014030">
    <property type="entry name" value="Ketoacyl_synth_N"/>
</dbReference>
<name>A0ABR2Z0P2_9CHLO</name>
<dbReference type="PROSITE" id="PS52004">
    <property type="entry name" value="KS3_2"/>
    <property type="match status" value="1"/>
</dbReference>
<evidence type="ECO:0000313" key="8">
    <source>
        <dbReference type="Proteomes" id="UP001491310"/>
    </source>
</evidence>
<protein>
    <recommendedName>
        <fullName evidence="2">beta-ketoacyl-[acyl-carrier-protein] synthase I</fullName>
        <ecNumber evidence="2">2.3.1.41</ecNumber>
    </recommendedName>
</protein>
<dbReference type="EC" id="2.3.1.41" evidence="2"/>
<feature type="domain" description="Ketosynthase family 3 (KS3)" evidence="6">
    <location>
        <begin position="38"/>
        <end position="472"/>
    </location>
</feature>
<evidence type="ECO:0000256" key="5">
    <source>
        <dbReference type="SAM" id="MobiDB-lite"/>
    </source>
</evidence>
<dbReference type="Pfam" id="PF00109">
    <property type="entry name" value="ketoacyl-synt"/>
    <property type="match status" value="1"/>
</dbReference>
<dbReference type="PANTHER" id="PTHR11712:SF297">
    <property type="entry name" value="3-OXOACYL-[ACYL-CARRIER-PROTEIN] SYNTHASE, MITOCHONDRIAL"/>
    <property type="match status" value="1"/>
</dbReference>
<dbReference type="PANTHER" id="PTHR11712">
    <property type="entry name" value="POLYKETIDE SYNTHASE-RELATED"/>
    <property type="match status" value="1"/>
</dbReference>
<gene>
    <name evidence="7" type="ORF">WJX75_005417</name>
</gene>
<keyword evidence="3 4" id="KW-0808">Transferase</keyword>
<dbReference type="Pfam" id="PF02801">
    <property type="entry name" value="Ketoacyl-synt_C"/>
    <property type="match status" value="2"/>
</dbReference>
<dbReference type="SUPFAM" id="SSF53901">
    <property type="entry name" value="Thiolase-like"/>
    <property type="match status" value="2"/>
</dbReference>
<evidence type="ECO:0000256" key="3">
    <source>
        <dbReference type="ARBA" id="ARBA00022679"/>
    </source>
</evidence>
<keyword evidence="8" id="KW-1185">Reference proteome</keyword>
<organism evidence="7 8">
    <name type="scientific">Coccomyxa subellipsoidea</name>
    <dbReference type="NCBI Taxonomy" id="248742"/>
    <lineage>
        <taxon>Eukaryota</taxon>
        <taxon>Viridiplantae</taxon>
        <taxon>Chlorophyta</taxon>
        <taxon>core chlorophytes</taxon>
        <taxon>Trebouxiophyceae</taxon>
        <taxon>Trebouxiophyceae incertae sedis</taxon>
        <taxon>Coccomyxaceae</taxon>
        <taxon>Coccomyxa</taxon>
    </lineage>
</organism>
<dbReference type="InterPro" id="IPR000794">
    <property type="entry name" value="Beta-ketoacyl_synthase"/>
</dbReference>
<dbReference type="CDD" id="cd00834">
    <property type="entry name" value="KAS_I_II"/>
    <property type="match status" value="1"/>
</dbReference>
<evidence type="ECO:0000256" key="2">
    <source>
        <dbReference type="ARBA" id="ARBA00013191"/>
    </source>
</evidence>
<accession>A0ABR2Z0P2</accession>
<comment type="similarity">
    <text evidence="1 4">Belongs to the thiolase-like superfamily. Beta-ketoacyl-ACP synthases family.</text>
</comment>
<evidence type="ECO:0000313" key="7">
    <source>
        <dbReference type="EMBL" id="KAK9917535.1"/>
    </source>
</evidence>
<dbReference type="InterPro" id="IPR018201">
    <property type="entry name" value="Ketoacyl_synth_AS"/>
</dbReference>
<feature type="region of interest" description="Disordered" evidence="5">
    <location>
        <begin position="452"/>
        <end position="472"/>
    </location>
</feature>
<sequence length="472" mass="49015">MKAFKHTHRTASQWQALSRNPFTTLIEDAFGVPPSQQVRRVVVTGLGLITPLGLGLQSIWDRLLQGGCGIKRLTAADLPKGHDKALNKLPSRVAAMVPEEQFAETLAAAGLRASNSRFVNFAELAAIEALQDAEWQPVSEAEHQATGVAFGSGLSCTTDLAEAGVHVMQGLIRKISPFLVTRILANSPAGAVSIRHGFQGPNRAAATACAAGADAIGDAFNLIRRGDADVMVAGGTEACVDSVALAAFGRMNALSARYNDDPCSASRPFDRDRCGFVLGEGAGALVLEELSHAIARGAPHIYAELRGYGMSADANHITQPPADGRGAALAMRRALRDAGSCAADVAYVNAHGTGTPLGDVAELRAIHHVFGGGSADGHDAGIGGHNHKGGILETVEQVLHLGKATRQEPEASHTGRPLISSTKGATGHLLGAAGAVEAVFAVMSLVDSTAPPNLNLEHPEPGPWEDSLIVST</sequence>
<dbReference type="SMART" id="SM00825">
    <property type="entry name" value="PKS_KS"/>
    <property type="match status" value="1"/>
</dbReference>
<evidence type="ECO:0000256" key="1">
    <source>
        <dbReference type="ARBA" id="ARBA00008467"/>
    </source>
</evidence>
<dbReference type="Gene3D" id="3.40.47.10">
    <property type="match status" value="2"/>
</dbReference>
<proteinExistence type="inferred from homology"/>
<dbReference type="EMBL" id="JALJOT010000002">
    <property type="protein sequence ID" value="KAK9917535.1"/>
    <property type="molecule type" value="Genomic_DNA"/>
</dbReference>
<reference evidence="7 8" key="1">
    <citation type="journal article" date="2024" name="Nat. Commun.">
        <title>Phylogenomics reveals the evolutionary origins of lichenization in chlorophyte algae.</title>
        <authorList>
            <person name="Puginier C."/>
            <person name="Libourel C."/>
            <person name="Otte J."/>
            <person name="Skaloud P."/>
            <person name="Haon M."/>
            <person name="Grisel S."/>
            <person name="Petersen M."/>
            <person name="Berrin J.G."/>
            <person name="Delaux P.M."/>
            <person name="Dal Grande F."/>
            <person name="Keller J."/>
        </authorList>
    </citation>
    <scope>NUCLEOTIDE SEQUENCE [LARGE SCALE GENOMIC DNA]</scope>
    <source>
        <strain evidence="7 8">SAG 216-7</strain>
    </source>
</reference>
<comment type="caution">
    <text evidence="7">The sequence shown here is derived from an EMBL/GenBank/DDBJ whole genome shotgun (WGS) entry which is preliminary data.</text>
</comment>
<dbReference type="InterPro" id="IPR020841">
    <property type="entry name" value="PKS_Beta-ketoAc_synthase_dom"/>
</dbReference>
<dbReference type="InterPro" id="IPR014031">
    <property type="entry name" value="Ketoacyl_synth_C"/>
</dbReference>
<dbReference type="InterPro" id="IPR016039">
    <property type="entry name" value="Thiolase-like"/>
</dbReference>
<dbReference type="PROSITE" id="PS00606">
    <property type="entry name" value="KS3_1"/>
    <property type="match status" value="1"/>
</dbReference>
<dbReference type="Proteomes" id="UP001491310">
    <property type="component" value="Unassembled WGS sequence"/>
</dbReference>